<dbReference type="GO" id="GO:0012505">
    <property type="term" value="C:endomembrane system"/>
    <property type="evidence" value="ECO:0007669"/>
    <property type="project" value="UniProtKB-SubCell"/>
</dbReference>
<feature type="transmembrane region" description="Helical" evidence="5">
    <location>
        <begin position="39"/>
        <end position="60"/>
    </location>
</feature>
<accession>A0A1E7Q6X8</accession>
<gene>
    <name evidence="6" type="ORF">BI198_10215</name>
</gene>
<dbReference type="STRING" id="1628148.BI198_10215"/>
<dbReference type="AlphaFoldDB" id="A0A1E7Q6X8"/>
<keyword evidence="6" id="KW-0489">Methyltransferase</keyword>
<dbReference type="Pfam" id="PF04191">
    <property type="entry name" value="PEMT"/>
    <property type="match status" value="1"/>
</dbReference>
<dbReference type="Proteomes" id="UP000242258">
    <property type="component" value="Unassembled WGS sequence"/>
</dbReference>
<keyword evidence="7" id="KW-1185">Reference proteome</keyword>
<evidence type="ECO:0000256" key="3">
    <source>
        <dbReference type="ARBA" id="ARBA00022989"/>
    </source>
</evidence>
<dbReference type="RefSeq" id="WP_070049465.1">
    <property type="nucleotide sequence ID" value="NZ_CBCSDO010000007.1"/>
</dbReference>
<dbReference type="Gene3D" id="1.20.120.1630">
    <property type="match status" value="1"/>
</dbReference>
<evidence type="ECO:0000256" key="4">
    <source>
        <dbReference type="ARBA" id="ARBA00023136"/>
    </source>
</evidence>
<evidence type="ECO:0000313" key="7">
    <source>
        <dbReference type="Proteomes" id="UP000242258"/>
    </source>
</evidence>
<dbReference type="InterPro" id="IPR007318">
    <property type="entry name" value="Phopholipid_MeTrfase"/>
</dbReference>
<dbReference type="GO" id="GO:0008168">
    <property type="term" value="F:methyltransferase activity"/>
    <property type="evidence" value="ECO:0007669"/>
    <property type="project" value="UniProtKB-KW"/>
</dbReference>
<evidence type="ECO:0000256" key="1">
    <source>
        <dbReference type="ARBA" id="ARBA00004127"/>
    </source>
</evidence>
<dbReference type="GO" id="GO:0032259">
    <property type="term" value="P:methylation"/>
    <property type="evidence" value="ECO:0007669"/>
    <property type="project" value="UniProtKB-KW"/>
</dbReference>
<comment type="caution">
    <text evidence="6">The sequence shown here is derived from an EMBL/GenBank/DDBJ whole genome shotgun (WGS) entry which is preliminary data.</text>
</comment>
<evidence type="ECO:0000313" key="6">
    <source>
        <dbReference type="EMBL" id="OEY69896.1"/>
    </source>
</evidence>
<protein>
    <submittedName>
        <fullName evidence="6">Protein-S-isoprenylcysteine methyltransferase</fullName>
    </submittedName>
</protein>
<reference evidence="7" key="1">
    <citation type="submission" date="2016-09" db="EMBL/GenBank/DDBJ databases">
        <authorList>
            <person name="Wan X."/>
            <person name="Hou S."/>
        </authorList>
    </citation>
    <scope>NUCLEOTIDE SEQUENCE [LARGE SCALE GENOMIC DNA]</scope>
    <source>
        <strain evidence="7">KH87</strain>
    </source>
</reference>
<comment type="subcellular location">
    <subcellularLocation>
        <location evidence="1">Endomembrane system</location>
        <topology evidence="1">Multi-pass membrane protein</topology>
    </subcellularLocation>
</comment>
<keyword evidence="2 5" id="KW-0812">Transmembrane</keyword>
<organism evidence="6 7">
    <name type="scientific">Rheinheimera salexigens</name>
    <dbReference type="NCBI Taxonomy" id="1628148"/>
    <lineage>
        <taxon>Bacteria</taxon>
        <taxon>Pseudomonadati</taxon>
        <taxon>Pseudomonadota</taxon>
        <taxon>Gammaproteobacteria</taxon>
        <taxon>Chromatiales</taxon>
        <taxon>Chromatiaceae</taxon>
        <taxon>Rheinheimera</taxon>
    </lineage>
</organism>
<name>A0A1E7Q6X8_9GAMM</name>
<evidence type="ECO:0000256" key="2">
    <source>
        <dbReference type="ARBA" id="ARBA00022692"/>
    </source>
</evidence>
<feature type="transmembrane region" description="Helical" evidence="5">
    <location>
        <begin position="12"/>
        <end position="33"/>
    </location>
</feature>
<evidence type="ECO:0000256" key="5">
    <source>
        <dbReference type="SAM" id="Phobius"/>
    </source>
</evidence>
<dbReference type="PANTHER" id="PTHR12714:SF24">
    <property type="entry name" value="SLR1182 PROTEIN"/>
    <property type="match status" value="1"/>
</dbReference>
<proteinExistence type="predicted"/>
<sequence length="153" mass="17486">MNRLEKKLPPVLVVLIVALMMWLISLTLPLFTISFTLRLVMVTLLFLLALVIILAGVFAFKRAKTTVDPRVPEAASELVTSGIYTLTRNPMYLGFAMSLLAWAIYLSSAWSVLMIALFILYLNQFQIKAEERALTKVFGQQFIQYQAKVRRWL</sequence>
<keyword evidence="4 5" id="KW-0472">Membrane</keyword>
<dbReference type="EMBL" id="MKEK01000001">
    <property type="protein sequence ID" value="OEY69896.1"/>
    <property type="molecule type" value="Genomic_DNA"/>
</dbReference>
<dbReference type="PANTHER" id="PTHR12714">
    <property type="entry name" value="PROTEIN-S ISOPRENYLCYSTEINE O-METHYLTRANSFERASE"/>
    <property type="match status" value="1"/>
</dbReference>
<feature type="transmembrane region" description="Helical" evidence="5">
    <location>
        <begin position="99"/>
        <end position="122"/>
    </location>
</feature>
<dbReference type="OrthoDB" id="9811969at2"/>
<keyword evidence="3 5" id="KW-1133">Transmembrane helix</keyword>
<keyword evidence="6" id="KW-0808">Transferase</keyword>